<dbReference type="EMBL" id="MN740343">
    <property type="protein sequence ID" value="QHU01494.1"/>
    <property type="molecule type" value="Genomic_DNA"/>
</dbReference>
<dbReference type="Pfam" id="PF12796">
    <property type="entry name" value="Ank_2"/>
    <property type="match status" value="1"/>
</dbReference>
<organism evidence="1">
    <name type="scientific">viral metagenome</name>
    <dbReference type="NCBI Taxonomy" id="1070528"/>
    <lineage>
        <taxon>unclassified sequences</taxon>
        <taxon>metagenomes</taxon>
        <taxon>organismal metagenomes</taxon>
    </lineage>
</organism>
<dbReference type="InterPro" id="IPR002110">
    <property type="entry name" value="Ankyrin_rpt"/>
</dbReference>
<proteinExistence type="predicted"/>
<sequence>MNKLIKGTTKVHLIVEENDINKLRTLSKNELFVFDDDGESPLHYAATNGNQIICDWLVYKCPELINIRDNEGKTAMDWARKYNDIKF</sequence>
<name>A0A6C0JCZ3_9ZZZZ</name>
<dbReference type="Gene3D" id="1.25.40.20">
    <property type="entry name" value="Ankyrin repeat-containing domain"/>
    <property type="match status" value="1"/>
</dbReference>
<accession>A0A6C0JCZ3</accession>
<dbReference type="AlphaFoldDB" id="A0A6C0JCZ3"/>
<reference evidence="1" key="1">
    <citation type="journal article" date="2020" name="Nature">
        <title>Giant virus diversity and host interactions through global metagenomics.</title>
        <authorList>
            <person name="Schulz F."/>
            <person name="Roux S."/>
            <person name="Paez-Espino D."/>
            <person name="Jungbluth S."/>
            <person name="Walsh D.A."/>
            <person name="Denef V.J."/>
            <person name="McMahon K.D."/>
            <person name="Konstantinidis K.T."/>
            <person name="Eloe-Fadrosh E.A."/>
            <person name="Kyrpides N.C."/>
            <person name="Woyke T."/>
        </authorList>
    </citation>
    <scope>NUCLEOTIDE SEQUENCE</scope>
    <source>
        <strain evidence="1">GVMAG-M-3300025860-25</strain>
    </source>
</reference>
<protein>
    <submittedName>
        <fullName evidence="1">Uncharacterized protein</fullName>
    </submittedName>
</protein>
<dbReference type="SUPFAM" id="SSF48403">
    <property type="entry name" value="Ankyrin repeat"/>
    <property type="match status" value="1"/>
</dbReference>
<dbReference type="InterPro" id="IPR036770">
    <property type="entry name" value="Ankyrin_rpt-contain_sf"/>
</dbReference>
<evidence type="ECO:0000313" key="1">
    <source>
        <dbReference type="EMBL" id="QHU01494.1"/>
    </source>
</evidence>